<accession>A0A069SN44</accession>
<dbReference type="AlphaFoldDB" id="A0A069SN44"/>
<comment type="caution">
    <text evidence="1">The sequence shown here is derived from an EMBL/GenBank/DDBJ whole genome shotgun (WGS) entry which is preliminary data.</text>
</comment>
<organism evidence="1 2">
    <name type="scientific">Phocaeicola vulgatus str. 3975 RP4</name>
    <dbReference type="NCBI Taxonomy" id="1339352"/>
    <lineage>
        <taxon>Bacteria</taxon>
        <taxon>Pseudomonadati</taxon>
        <taxon>Bacteroidota</taxon>
        <taxon>Bacteroidia</taxon>
        <taxon>Bacteroidales</taxon>
        <taxon>Bacteroidaceae</taxon>
        <taxon>Phocaeicola</taxon>
    </lineage>
</organism>
<proteinExistence type="predicted"/>
<dbReference type="RefSeq" id="WP_005851254.1">
    <property type="nucleotide sequence ID" value="NZ_JNHM01000005.1"/>
</dbReference>
<name>A0A069SN44_PHOVU</name>
<gene>
    <name evidence="1" type="ORF">M099_0392</name>
</gene>
<dbReference type="EMBL" id="JNHM01000005">
    <property type="protein sequence ID" value="KDS56322.1"/>
    <property type="molecule type" value="Genomic_DNA"/>
</dbReference>
<protein>
    <recommendedName>
        <fullName evidence="3">PqqD family protein</fullName>
    </recommendedName>
</protein>
<dbReference type="PATRIC" id="fig|1339352.3.peg.383"/>
<dbReference type="InterPro" id="IPR008792">
    <property type="entry name" value="PQQD"/>
</dbReference>
<sequence>MKLNSNFKLRHIAGETIIINQGTPDVDFTRIISLNSSARFLWNKFCGKEFSVDEVGCLLAKTYHIPVQQARQDAMAWVSSLKKCNVIID</sequence>
<dbReference type="Proteomes" id="UP000027661">
    <property type="component" value="Unassembled WGS sequence"/>
</dbReference>
<evidence type="ECO:0000313" key="2">
    <source>
        <dbReference type="Proteomes" id="UP000027661"/>
    </source>
</evidence>
<evidence type="ECO:0008006" key="3">
    <source>
        <dbReference type="Google" id="ProtNLM"/>
    </source>
</evidence>
<dbReference type="Pfam" id="PF05402">
    <property type="entry name" value="PqqD"/>
    <property type="match status" value="1"/>
</dbReference>
<reference evidence="1 2" key="1">
    <citation type="submission" date="2014-04" db="EMBL/GenBank/DDBJ databases">
        <authorList>
            <person name="Sears C."/>
            <person name="Carroll K."/>
            <person name="Sack B.R."/>
            <person name="Qadri F."/>
            <person name="Myers L.L."/>
            <person name="Chung G.-T."/>
            <person name="Escheverria P."/>
            <person name="Fraser C.M."/>
            <person name="Sadzewicz L."/>
            <person name="Shefchek K.A."/>
            <person name="Tallon L."/>
            <person name="Das S.P."/>
            <person name="Daugherty S."/>
            <person name="Mongodin E.F."/>
        </authorList>
    </citation>
    <scope>NUCLEOTIDE SEQUENCE [LARGE SCALE GENOMIC DNA]</scope>
    <source>
        <strain evidence="1 2">3975 RP4</strain>
    </source>
</reference>
<evidence type="ECO:0000313" key="1">
    <source>
        <dbReference type="EMBL" id="KDS56322.1"/>
    </source>
</evidence>